<reference evidence="2" key="1">
    <citation type="submission" date="2021-04" db="EMBL/GenBank/DDBJ databases">
        <title>Biosynthetic gene clusters of Dactylosporangioum roseum.</title>
        <authorList>
            <person name="Hartkoorn R.C."/>
            <person name="Beaudoing E."/>
            <person name="Hot D."/>
            <person name="Moureu S."/>
        </authorList>
    </citation>
    <scope>NUCLEOTIDE SEQUENCE</scope>
    <source>
        <strain evidence="2">NRRL B-16295</strain>
    </source>
</reference>
<evidence type="ECO:0000313" key="3">
    <source>
        <dbReference type="Proteomes" id="UP001058271"/>
    </source>
</evidence>
<keyword evidence="3" id="KW-1185">Reference proteome</keyword>
<organism evidence="2 3">
    <name type="scientific">Dactylosporangium roseum</name>
    <dbReference type="NCBI Taxonomy" id="47989"/>
    <lineage>
        <taxon>Bacteria</taxon>
        <taxon>Bacillati</taxon>
        <taxon>Actinomycetota</taxon>
        <taxon>Actinomycetes</taxon>
        <taxon>Micromonosporales</taxon>
        <taxon>Micromonosporaceae</taxon>
        <taxon>Dactylosporangium</taxon>
    </lineage>
</organism>
<dbReference type="Gene3D" id="3.40.50.1010">
    <property type="entry name" value="5'-nuclease"/>
    <property type="match status" value="1"/>
</dbReference>
<dbReference type="Proteomes" id="UP001058271">
    <property type="component" value="Chromosome"/>
</dbReference>
<sequence length="226" mass="24817">MARGCLVLVDGWNHYVTTRACLGYSAARSFPIDRLAAHVANQTGEETLVDVAVVMALPNQKQPGEEPEFMTWRKRLRGLRNAGVRHVAASFRYSDMSCADCGTPIDRKVVCPHCAHVNPFAGRRKEKGADIKLATLALNGAWRQDYSTLVILSQDSDFGPLVNQLKEVHLEQGRRYALYSAFPVCDRAAHDHRGVPGTRPIHLDAATYATCAGRPRSGPAAARPQL</sequence>
<gene>
    <name evidence="2" type="ORF">Drose_34890</name>
</gene>
<dbReference type="RefSeq" id="WP_260725510.1">
    <property type="nucleotide sequence ID" value="NZ_BAAABS010000059.1"/>
</dbReference>
<accession>A0ABY5Z3Z6</accession>
<dbReference type="EMBL" id="CP073721">
    <property type="protein sequence ID" value="UWZ36187.1"/>
    <property type="molecule type" value="Genomic_DNA"/>
</dbReference>
<name>A0ABY5Z3Z6_9ACTN</name>
<evidence type="ECO:0000313" key="2">
    <source>
        <dbReference type="EMBL" id="UWZ36187.1"/>
    </source>
</evidence>
<proteinExistence type="predicted"/>
<evidence type="ECO:0000259" key="1">
    <source>
        <dbReference type="Pfam" id="PF01936"/>
    </source>
</evidence>
<dbReference type="Pfam" id="PF01936">
    <property type="entry name" value="NYN"/>
    <property type="match status" value="1"/>
</dbReference>
<feature type="domain" description="NYN" evidence="1">
    <location>
        <begin position="108"/>
        <end position="168"/>
    </location>
</feature>
<dbReference type="InterPro" id="IPR021139">
    <property type="entry name" value="NYN"/>
</dbReference>
<protein>
    <submittedName>
        <fullName evidence="2">NYN domain-containing protein</fullName>
    </submittedName>
</protein>